<dbReference type="EMBL" id="JAGSXJ010000010">
    <property type="protein sequence ID" value="KAH6687954.1"/>
    <property type="molecule type" value="Genomic_DNA"/>
</dbReference>
<proteinExistence type="predicted"/>
<keyword evidence="3" id="KW-1185">Reference proteome</keyword>
<reference evidence="2" key="1">
    <citation type="journal article" date="2021" name="Nat. Commun.">
        <title>Genetic determinants of endophytism in the Arabidopsis root mycobiome.</title>
        <authorList>
            <person name="Mesny F."/>
            <person name="Miyauchi S."/>
            <person name="Thiergart T."/>
            <person name="Pickel B."/>
            <person name="Atanasova L."/>
            <person name="Karlsson M."/>
            <person name="Huettel B."/>
            <person name="Barry K.W."/>
            <person name="Haridas S."/>
            <person name="Chen C."/>
            <person name="Bauer D."/>
            <person name="Andreopoulos W."/>
            <person name="Pangilinan J."/>
            <person name="LaButti K."/>
            <person name="Riley R."/>
            <person name="Lipzen A."/>
            <person name="Clum A."/>
            <person name="Drula E."/>
            <person name="Henrissat B."/>
            <person name="Kohler A."/>
            <person name="Grigoriev I.V."/>
            <person name="Martin F.M."/>
            <person name="Hacquard S."/>
        </authorList>
    </citation>
    <scope>NUCLEOTIDE SEQUENCE</scope>
    <source>
        <strain evidence="2">MPI-SDFR-AT-0117</strain>
    </source>
</reference>
<gene>
    <name evidence="2" type="ORF">F5X68DRAFT_206590</name>
</gene>
<dbReference type="OrthoDB" id="9975416at2759"/>
<evidence type="ECO:0000313" key="2">
    <source>
        <dbReference type="EMBL" id="KAH6687954.1"/>
    </source>
</evidence>
<organism evidence="2 3">
    <name type="scientific">Plectosphaerella plurivora</name>
    <dbReference type="NCBI Taxonomy" id="936078"/>
    <lineage>
        <taxon>Eukaryota</taxon>
        <taxon>Fungi</taxon>
        <taxon>Dikarya</taxon>
        <taxon>Ascomycota</taxon>
        <taxon>Pezizomycotina</taxon>
        <taxon>Sordariomycetes</taxon>
        <taxon>Hypocreomycetidae</taxon>
        <taxon>Glomerellales</taxon>
        <taxon>Plectosphaerellaceae</taxon>
        <taxon>Plectosphaerella</taxon>
    </lineage>
</organism>
<evidence type="ECO:0000256" key="1">
    <source>
        <dbReference type="SAM" id="SignalP"/>
    </source>
</evidence>
<protein>
    <recommendedName>
        <fullName evidence="4">Secreted protein</fullName>
    </recommendedName>
</protein>
<dbReference type="AlphaFoldDB" id="A0A9P8VCZ8"/>
<evidence type="ECO:0000313" key="3">
    <source>
        <dbReference type="Proteomes" id="UP000770015"/>
    </source>
</evidence>
<sequence>MALPKRLCPSCSSLLTVVVLLVCSRPSITSGPAQHPPPVAFESCAMMARHISLNKGPTARKVLQQLTVPRIVCKLASSFIQRANQHWPTSASLGIPSRHITLCCSVTQLSCAMV</sequence>
<comment type="caution">
    <text evidence="2">The sequence shown here is derived from an EMBL/GenBank/DDBJ whole genome shotgun (WGS) entry which is preliminary data.</text>
</comment>
<accession>A0A9P8VCZ8</accession>
<evidence type="ECO:0008006" key="4">
    <source>
        <dbReference type="Google" id="ProtNLM"/>
    </source>
</evidence>
<feature type="chain" id="PRO_5040209046" description="Secreted protein" evidence="1">
    <location>
        <begin position="30"/>
        <end position="114"/>
    </location>
</feature>
<name>A0A9P8VCZ8_9PEZI</name>
<dbReference type="Proteomes" id="UP000770015">
    <property type="component" value="Unassembled WGS sequence"/>
</dbReference>
<keyword evidence="1" id="KW-0732">Signal</keyword>
<feature type="signal peptide" evidence="1">
    <location>
        <begin position="1"/>
        <end position="29"/>
    </location>
</feature>